<sequence length="233" mass="27228">MIEKTEERELAIKLRKEGKTYSEILSIVPVAKSTLSIWLQSVSLSKKQTQRITKERLAGSQRGGDAKRKQRIEKQNSIFSKAKSEINSISKKELFLIGVVLYWAEGTKEKEYHPDSGVAFSNMDPKMIILFLRWLDKICKIPKDMILFEIMVHERHQDRSDEVRRFWSKTTGFPISSFSRVYLKRSKIKKTNRRNVGKKYFGVLKIKVRKSSDLVRKIASWSEAIFEEVLKIK</sequence>
<evidence type="ECO:0008006" key="3">
    <source>
        <dbReference type="Google" id="ProtNLM"/>
    </source>
</evidence>
<gene>
    <name evidence="1" type="ORF">UR19_C0001G0111</name>
</gene>
<protein>
    <recommendedName>
        <fullName evidence="3">Resolvase helix-turn-helix domain protein</fullName>
    </recommendedName>
</protein>
<proteinExistence type="predicted"/>
<dbReference type="AlphaFoldDB" id="A0A0G0BI62"/>
<dbReference type="Proteomes" id="UP000034934">
    <property type="component" value="Unassembled WGS sequence"/>
</dbReference>
<accession>A0A0G0BI62</accession>
<organism evidence="1 2">
    <name type="scientific">Candidatus Nomurabacteria bacterium GW2011_GWF1_31_48</name>
    <dbReference type="NCBI Taxonomy" id="1618767"/>
    <lineage>
        <taxon>Bacteria</taxon>
        <taxon>Candidatus Nomuraibacteriota</taxon>
    </lineage>
</organism>
<evidence type="ECO:0000313" key="2">
    <source>
        <dbReference type="Proteomes" id="UP000034934"/>
    </source>
</evidence>
<name>A0A0G0BI62_9BACT</name>
<dbReference type="EMBL" id="LBOG01000001">
    <property type="protein sequence ID" value="KKP30727.1"/>
    <property type="molecule type" value="Genomic_DNA"/>
</dbReference>
<comment type="caution">
    <text evidence="1">The sequence shown here is derived from an EMBL/GenBank/DDBJ whole genome shotgun (WGS) entry which is preliminary data.</text>
</comment>
<reference evidence="1 2" key="1">
    <citation type="journal article" date="2015" name="Nature">
        <title>rRNA introns, odd ribosomes, and small enigmatic genomes across a large radiation of phyla.</title>
        <authorList>
            <person name="Brown C.T."/>
            <person name="Hug L.A."/>
            <person name="Thomas B.C."/>
            <person name="Sharon I."/>
            <person name="Castelle C.J."/>
            <person name="Singh A."/>
            <person name="Wilkins M.J."/>
            <person name="Williams K.H."/>
            <person name="Banfield J.F."/>
        </authorList>
    </citation>
    <scope>NUCLEOTIDE SEQUENCE [LARGE SCALE GENOMIC DNA]</scope>
</reference>
<evidence type="ECO:0000313" key="1">
    <source>
        <dbReference type="EMBL" id="KKP30727.1"/>
    </source>
</evidence>